<keyword evidence="1" id="KW-0051">Antiviral defense</keyword>
<dbReference type="Proteomes" id="UP000660380">
    <property type="component" value="Unassembled WGS sequence"/>
</dbReference>
<dbReference type="CDD" id="cd09726">
    <property type="entry name" value="RAMP_I_III"/>
    <property type="match status" value="1"/>
</dbReference>
<keyword evidence="4" id="KW-1185">Reference proteome</keyword>
<evidence type="ECO:0000259" key="2">
    <source>
        <dbReference type="Pfam" id="PF03787"/>
    </source>
</evidence>
<dbReference type="InterPro" id="IPR005537">
    <property type="entry name" value="RAMP_III_fam"/>
</dbReference>
<evidence type="ECO:0000256" key="1">
    <source>
        <dbReference type="ARBA" id="ARBA00023118"/>
    </source>
</evidence>
<dbReference type="PANTHER" id="PTHR35579">
    <property type="entry name" value="CRISPR SYSTEM CMS ENDORIBONUCLEASE CSM3"/>
    <property type="match status" value="1"/>
</dbReference>
<name>A0ABR8GL32_9CYAN</name>
<sequence>MTNSSYRSNTNGSSDERAPVPYELVRFPDKPPSVCTPPGHDKYQSNCLHGTLFLTLQVQTALHVSTGVAVMGSDVDKNGIPLIKTMEQGVDKTLLIPGSSLKGCIRAIYEAITNSRLGVKSKTNNPPDRLPARRQNEICPAGVVFGASGDNWGWQGLINIRDARCNTNGFGVGYMPALWSPKPQGSNYYHEGNVAGRKFYYHMVRALDKGEKDGIRVQQASRNYTFSTQLHFRNLQSKQLGALLIALGQDSNYPFALKLGAGKPIGMGTMIVKITEVQVMQNQDDLCKHYKSFSNPDDEKLKGELLQQFILQHMQAAHNQNLIEEPQLEQLSQILSYPTTRQPYENY</sequence>
<reference evidence="3 4" key="1">
    <citation type="journal article" date="2020" name="ISME J.">
        <title>Comparative genomics reveals insights into cyanobacterial evolution and habitat adaptation.</title>
        <authorList>
            <person name="Chen M.Y."/>
            <person name="Teng W.K."/>
            <person name="Zhao L."/>
            <person name="Hu C.X."/>
            <person name="Zhou Y.K."/>
            <person name="Han B.P."/>
            <person name="Song L.R."/>
            <person name="Shu W.S."/>
        </authorList>
    </citation>
    <scope>NUCLEOTIDE SEQUENCE [LARGE SCALE GENOMIC DNA]</scope>
    <source>
        <strain evidence="3 4">FACHB-248</strain>
    </source>
</reference>
<protein>
    <submittedName>
        <fullName evidence="3">CRISPR-associated protein</fullName>
    </submittedName>
</protein>
<evidence type="ECO:0000313" key="3">
    <source>
        <dbReference type="EMBL" id="MBD2603865.1"/>
    </source>
</evidence>
<dbReference type="RefSeq" id="WP_029630487.1">
    <property type="nucleotide sequence ID" value="NZ_JACJTA010000006.1"/>
</dbReference>
<dbReference type="Pfam" id="PF03787">
    <property type="entry name" value="RAMPs"/>
    <property type="match status" value="1"/>
</dbReference>
<dbReference type="PANTHER" id="PTHR35579:SF3">
    <property type="entry name" value="CRISPR SYSTEM CMS ENDORIBONUCLEASE CSM3"/>
    <property type="match status" value="1"/>
</dbReference>
<dbReference type="EMBL" id="JACJTA010000006">
    <property type="protein sequence ID" value="MBD2603865.1"/>
    <property type="molecule type" value="Genomic_DNA"/>
</dbReference>
<evidence type="ECO:0000313" key="4">
    <source>
        <dbReference type="Proteomes" id="UP000660380"/>
    </source>
</evidence>
<comment type="caution">
    <text evidence="3">The sequence shown here is derived from an EMBL/GenBank/DDBJ whole genome shotgun (WGS) entry which is preliminary data.</text>
</comment>
<organism evidence="3 4">
    <name type="scientific">Scytonema hofmannii FACHB-248</name>
    <dbReference type="NCBI Taxonomy" id="1842502"/>
    <lineage>
        <taxon>Bacteria</taxon>
        <taxon>Bacillati</taxon>
        <taxon>Cyanobacteriota</taxon>
        <taxon>Cyanophyceae</taxon>
        <taxon>Nostocales</taxon>
        <taxon>Scytonemataceae</taxon>
        <taxon>Scytonema</taxon>
    </lineage>
</organism>
<gene>
    <name evidence="3" type="ORF">H6G81_04780</name>
</gene>
<proteinExistence type="predicted"/>
<feature type="domain" description="CRISPR type III-associated protein" evidence="2">
    <location>
        <begin position="55"/>
        <end position="269"/>
    </location>
</feature>
<dbReference type="InterPro" id="IPR052216">
    <property type="entry name" value="CRISPR_Csm3_endoribonuclease"/>
</dbReference>
<accession>A0ABR8GL32</accession>